<gene>
    <name evidence="2" type="primary">DIT1</name>
    <name evidence="2" type="ORF">LSUE1_G005037</name>
</gene>
<dbReference type="OrthoDB" id="429813at2759"/>
<proteinExistence type="predicted"/>
<evidence type="ECO:0000256" key="1">
    <source>
        <dbReference type="SAM" id="MobiDB-lite"/>
    </source>
</evidence>
<protein>
    <submittedName>
        <fullName evidence="2">Spore wall maturation protein DIT1</fullName>
    </submittedName>
</protein>
<dbReference type="InterPro" id="IPR007817">
    <property type="entry name" value="Isocyanide_synthase_DIT1"/>
</dbReference>
<dbReference type="Proteomes" id="UP000469558">
    <property type="component" value="Unassembled WGS sequence"/>
</dbReference>
<keyword evidence="3" id="KW-1185">Reference proteome</keyword>
<feature type="region of interest" description="Disordered" evidence="1">
    <location>
        <begin position="30"/>
        <end position="49"/>
    </location>
</feature>
<comment type="caution">
    <text evidence="2">The sequence shown here is derived from an EMBL/GenBank/DDBJ whole genome shotgun (WGS) entry which is preliminary data.</text>
</comment>
<evidence type="ECO:0000313" key="3">
    <source>
        <dbReference type="Proteomes" id="UP000469558"/>
    </source>
</evidence>
<dbReference type="PANTHER" id="PTHR37285:SF5">
    <property type="entry name" value="SPORE WALL MATURATION PROTEIN DIT1"/>
    <property type="match status" value="1"/>
</dbReference>
<dbReference type="AlphaFoldDB" id="A0A8T9BZW4"/>
<organism evidence="2 3">
    <name type="scientific">Lachnellula suecica</name>
    <dbReference type="NCBI Taxonomy" id="602035"/>
    <lineage>
        <taxon>Eukaryota</taxon>
        <taxon>Fungi</taxon>
        <taxon>Dikarya</taxon>
        <taxon>Ascomycota</taxon>
        <taxon>Pezizomycotina</taxon>
        <taxon>Leotiomycetes</taxon>
        <taxon>Helotiales</taxon>
        <taxon>Lachnaceae</taxon>
        <taxon>Lachnellula</taxon>
    </lineage>
</organism>
<sequence>MDVSSLSLASLSSANTEDFRLSETGASPVWSPRIKPVQNNPPKNKSEILKPLNSKVGDLDITSRIMTIIQGYGQNEENSSGDAWLGRFKFEARVRKAVDHNTPILLVLPAFPWKSVNKVEKVLGALPDLGEVLALGRLNNLCEDIEQIYEPGARVTITSDGLVYNDLLGIPDEEVYEYGAALRRIPAEKEYVNIDFIRIMNLLGLTDQISMTKEEYLQTVGGVRETLVERFLDPTFIATDAIEEDRDINLTYCGYLKFLAKDLKYSPVTAGVIGKNEYRRAVKRVAQDMIIRGKAFAAAIDWALPDHVRLSIHRSTGLNKLSFPLVPQINHFSMTPWHCCIAVTAKGEFRTAHKTALVDTHDLVEHEGRPSYFRDRSSPAEILD</sequence>
<dbReference type="PANTHER" id="PTHR37285">
    <property type="entry name" value="SPORE WALL MATURATION PROTEIN DIT1"/>
    <property type="match status" value="1"/>
</dbReference>
<dbReference type="Pfam" id="PF05141">
    <property type="entry name" value="DIT1_PvcA"/>
    <property type="match status" value="1"/>
</dbReference>
<reference evidence="2 3" key="1">
    <citation type="submission" date="2018-05" db="EMBL/GenBank/DDBJ databases">
        <title>Genome sequencing and assembly of the regulated plant pathogen Lachnellula willkommii and related sister species for the development of diagnostic species identification markers.</title>
        <authorList>
            <person name="Giroux E."/>
            <person name="Bilodeau G."/>
        </authorList>
    </citation>
    <scope>NUCLEOTIDE SEQUENCE [LARGE SCALE GENOMIC DNA]</scope>
    <source>
        <strain evidence="2 3">CBS 268.59</strain>
    </source>
</reference>
<accession>A0A8T9BZW4</accession>
<evidence type="ECO:0000313" key="2">
    <source>
        <dbReference type="EMBL" id="TVY73421.1"/>
    </source>
</evidence>
<dbReference type="EMBL" id="QGMK01001083">
    <property type="protein sequence ID" value="TVY73421.1"/>
    <property type="molecule type" value="Genomic_DNA"/>
</dbReference>
<name>A0A8T9BZW4_9HELO</name>